<dbReference type="RefSeq" id="XP_041190282.1">
    <property type="nucleotide sequence ID" value="XM_041333187.1"/>
</dbReference>
<organism evidence="2 3">
    <name type="scientific">Suillus subaureus</name>
    <dbReference type="NCBI Taxonomy" id="48587"/>
    <lineage>
        <taxon>Eukaryota</taxon>
        <taxon>Fungi</taxon>
        <taxon>Dikarya</taxon>
        <taxon>Basidiomycota</taxon>
        <taxon>Agaricomycotina</taxon>
        <taxon>Agaricomycetes</taxon>
        <taxon>Agaricomycetidae</taxon>
        <taxon>Boletales</taxon>
        <taxon>Suillineae</taxon>
        <taxon>Suillaceae</taxon>
        <taxon>Suillus</taxon>
    </lineage>
</organism>
<feature type="compositionally biased region" description="Polar residues" evidence="1">
    <location>
        <begin position="133"/>
        <end position="147"/>
    </location>
</feature>
<feature type="region of interest" description="Disordered" evidence="1">
    <location>
        <begin position="115"/>
        <end position="167"/>
    </location>
</feature>
<evidence type="ECO:0000313" key="2">
    <source>
        <dbReference type="EMBL" id="KAG1811861.1"/>
    </source>
</evidence>
<reference evidence="2" key="1">
    <citation type="journal article" date="2020" name="New Phytol.">
        <title>Comparative genomics reveals dynamic genome evolution in host specialist ectomycorrhizal fungi.</title>
        <authorList>
            <person name="Lofgren L.A."/>
            <person name="Nguyen N.H."/>
            <person name="Vilgalys R."/>
            <person name="Ruytinx J."/>
            <person name="Liao H.L."/>
            <person name="Branco S."/>
            <person name="Kuo A."/>
            <person name="LaButti K."/>
            <person name="Lipzen A."/>
            <person name="Andreopoulos W."/>
            <person name="Pangilinan J."/>
            <person name="Riley R."/>
            <person name="Hundley H."/>
            <person name="Na H."/>
            <person name="Barry K."/>
            <person name="Grigoriev I.V."/>
            <person name="Stajich J.E."/>
            <person name="Kennedy P.G."/>
        </authorList>
    </citation>
    <scope>NUCLEOTIDE SEQUENCE</scope>
    <source>
        <strain evidence="2">MN1</strain>
    </source>
</reference>
<dbReference type="Proteomes" id="UP000807769">
    <property type="component" value="Unassembled WGS sequence"/>
</dbReference>
<evidence type="ECO:0000313" key="3">
    <source>
        <dbReference type="Proteomes" id="UP000807769"/>
    </source>
</evidence>
<evidence type="ECO:0000256" key="1">
    <source>
        <dbReference type="SAM" id="MobiDB-lite"/>
    </source>
</evidence>
<comment type="caution">
    <text evidence="2">The sequence shown here is derived from an EMBL/GenBank/DDBJ whole genome shotgun (WGS) entry which is preliminary data.</text>
</comment>
<sequence>MLLDPTYWIQHPPRFRYLIQQISTLLPALESDPGTQNHNWVADLFVEDVQATTLVKTPIMDSAGSVTEPEPEDIIVQATTPAKTPIADSAGSIMEPEPEDVTVQATTLVKTPIVDSTGSITEPESDTEIVPLQVTSGPCTDSGSTTEPESDENSPAATSTPGSTTIPPCLECLDPHSFFATPSPPPPDSIYWKYVTHEEDSKCCASVEARAAGIV</sequence>
<dbReference type="AlphaFoldDB" id="A0A9P7E681"/>
<protein>
    <submittedName>
        <fullName evidence="2">Uncharacterized protein</fullName>
    </submittedName>
</protein>
<accession>A0A9P7E681</accession>
<dbReference type="OrthoDB" id="2688390at2759"/>
<keyword evidence="3" id="KW-1185">Reference proteome</keyword>
<name>A0A9P7E681_9AGAM</name>
<proteinExistence type="predicted"/>
<dbReference type="EMBL" id="JABBWG010000028">
    <property type="protein sequence ID" value="KAG1811861.1"/>
    <property type="molecule type" value="Genomic_DNA"/>
</dbReference>
<gene>
    <name evidence="2" type="ORF">BJ212DRAFT_1301868</name>
</gene>
<dbReference type="GeneID" id="64627204"/>
<feature type="compositionally biased region" description="Low complexity" evidence="1">
    <location>
        <begin position="154"/>
        <end position="167"/>
    </location>
</feature>